<dbReference type="AlphaFoldDB" id="A0A4Y8PYZ4"/>
<sequence>MKKTVVLGCDHGGFELKEDVKAYLAELGYPLVDFGCYDKQAVDYPDIAFLVAEAISTNEEYVGLMIDGVGIGSTMVANKVPGVRCALCWDLSTVINSRDHNNANMLAIGGQFLGKGLARQMVKTWLETPFSGGRHEKRVTKIMEVESRFLKRFRQVEPCSSDK</sequence>
<evidence type="ECO:0000313" key="4">
    <source>
        <dbReference type="Proteomes" id="UP000298246"/>
    </source>
</evidence>
<dbReference type="NCBIfam" id="TIGR01120">
    <property type="entry name" value="rpiB"/>
    <property type="match status" value="1"/>
</dbReference>
<name>A0A4Y8PYZ4_9BACL</name>
<evidence type="ECO:0000256" key="2">
    <source>
        <dbReference type="ARBA" id="ARBA00023235"/>
    </source>
</evidence>
<dbReference type="GO" id="GO:0004751">
    <property type="term" value="F:ribose-5-phosphate isomerase activity"/>
    <property type="evidence" value="ECO:0007669"/>
    <property type="project" value="TreeGrafter"/>
</dbReference>
<dbReference type="GO" id="GO:0009052">
    <property type="term" value="P:pentose-phosphate shunt, non-oxidative branch"/>
    <property type="evidence" value="ECO:0007669"/>
    <property type="project" value="TreeGrafter"/>
</dbReference>
<dbReference type="GO" id="GO:0019316">
    <property type="term" value="P:D-allose catabolic process"/>
    <property type="evidence" value="ECO:0007669"/>
    <property type="project" value="TreeGrafter"/>
</dbReference>
<dbReference type="PIRSF" id="PIRSF005384">
    <property type="entry name" value="RpiB_LacA_B"/>
    <property type="match status" value="1"/>
</dbReference>
<dbReference type="EMBL" id="MYFO01000018">
    <property type="protein sequence ID" value="TFE86598.1"/>
    <property type="molecule type" value="Genomic_DNA"/>
</dbReference>
<evidence type="ECO:0000313" key="3">
    <source>
        <dbReference type="EMBL" id="TFE86598.1"/>
    </source>
</evidence>
<dbReference type="InterPro" id="IPR004785">
    <property type="entry name" value="RpiB"/>
</dbReference>
<keyword evidence="4" id="KW-1185">Reference proteome</keyword>
<dbReference type="SUPFAM" id="SSF89623">
    <property type="entry name" value="Ribose/Galactose isomerase RpiB/AlsB"/>
    <property type="match status" value="1"/>
</dbReference>
<dbReference type="PANTHER" id="PTHR30345">
    <property type="entry name" value="RIBOSE-5-PHOSPHATE ISOMERASE B"/>
    <property type="match status" value="1"/>
</dbReference>
<dbReference type="PANTHER" id="PTHR30345:SF0">
    <property type="entry name" value="DNA DAMAGE-REPAIR_TOLERATION PROTEIN DRT102"/>
    <property type="match status" value="1"/>
</dbReference>
<keyword evidence="2 3" id="KW-0413">Isomerase</keyword>
<dbReference type="InterPro" id="IPR003500">
    <property type="entry name" value="RpiB_LacA_LacB"/>
</dbReference>
<evidence type="ECO:0000256" key="1">
    <source>
        <dbReference type="ARBA" id="ARBA00008754"/>
    </source>
</evidence>
<dbReference type="Proteomes" id="UP000298246">
    <property type="component" value="Unassembled WGS sequence"/>
</dbReference>
<organism evidence="3 4">
    <name type="scientific">Paenibacillus athensensis</name>
    <dbReference type="NCBI Taxonomy" id="1967502"/>
    <lineage>
        <taxon>Bacteria</taxon>
        <taxon>Bacillati</taxon>
        <taxon>Bacillota</taxon>
        <taxon>Bacilli</taxon>
        <taxon>Bacillales</taxon>
        <taxon>Paenibacillaceae</taxon>
        <taxon>Paenibacillus</taxon>
    </lineage>
</organism>
<dbReference type="OrthoDB" id="1778624at2"/>
<accession>A0A4Y8PYZ4</accession>
<comment type="caution">
    <text evidence="3">The sequence shown here is derived from an EMBL/GenBank/DDBJ whole genome shotgun (WGS) entry which is preliminary data.</text>
</comment>
<dbReference type="RefSeq" id="WP_134754092.1">
    <property type="nucleotide sequence ID" value="NZ_MYFO02000009.1"/>
</dbReference>
<dbReference type="Gene3D" id="3.40.1400.10">
    <property type="entry name" value="Sugar-phosphate isomerase, RpiB/LacA/LacB"/>
    <property type="match status" value="1"/>
</dbReference>
<reference evidence="3 4" key="1">
    <citation type="submission" date="2017-03" db="EMBL/GenBank/DDBJ databases">
        <title>Isolation of Levoglucosan Utilizing Bacteria.</title>
        <authorList>
            <person name="Arya A.S."/>
        </authorList>
    </citation>
    <scope>NUCLEOTIDE SEQUENCE [LARGE SCALE GENOMIC DNA]</scope>
    <source>
        <strain evidence="3 4">MEC069</strain>
    </source>
</reference>
<dbReference type="InterPro" id="IPR036569">
    <property type="entry name" value="RpiB_LacA_LacB_sf"/>
</dbReference>
<dbReference type="NCBIfam" id="TIGR00689">
    <property type="entry name" value="rpiB_lacA_lacB"/>
    <property type="match status" value="1"/>
</dbReference>
<gene>
    <name evidence="3" type="ORF">B5M42_14670</name>
</gene>
<dbReference type="Pfam" id="PF02502">
    <property type="entry name" value="LacAB_rpiB"/>
    <property type="match status" value="1"/>
</dbReference>
<protein>
    <submittedName>
        <fullName evidence="3">Ribose 5-phosphate isomerase B</fullName>
    </submittedName>
</protein>
<proteinExistence type="inferred from homology"/>
<comment type="similarity">
    <text evidence="1">Belongs to the LacAB/RpiB family.</text>
</comment>
<dbReference type="NCBIfam" id="NF004051">
    <property type="entry name" value="PRK05571.1"/>
    <property type="match status" value="1"/>
</dbReference>